<dbReference type="EC" id="2.7.6.3" evidence="3"/>
<dbReference type="Proteomes" id="UP000061546">
    <property type="component" value="Chromosome"/>
</dbReference>
<evidence type="ECO:0000256" key="3">
    <source>
        <dbReference type="ARBA" id="ARBA00013253"/>
    </source>
</evidence>
<evidence type="ECO:0000256" key="7">
    <source>
        <dbReference type="ARBA" id="ARBA00022840"/>
    </source>
</evidence>
<dbReference type="Pfam" id="PF01288">
    <property type="entry name" value="HPPK"/>
    <property type="match status" value="1"/>
</dbReference>
<dbReference type="GO" id="GO:0016301">
    <property type="term" value="F:kinase activity"/>
    <property type="evidence" value="ECO:0007669"/>
    <property type="project" value="UniProtKB-KW"/>
</dbReference>
<dbReference type="KEGG" id="lhi:JP39_08410"/>
<evidence type="ECO:0000313" key="10">
    <source>
        <dbReference type="EMBL" id="ALB29373.1"/>
    </source>
</evidence>
<dbReference type="Gene3D" id="3.30.70.560">
    <property type="entry name" value="7,8-Dihydro-6-hydroxymethylpterin-pyrophosphokinase HPPK"/>
    <property type="match status" value="1"/>
</dbReference>
<comment type="catalytic activity">
    <reaction evidence="1">
        <text>6-hydroxymethyl-7,8-dihydropterin + ATP = (7,8-dihydropterin-6-yl)methyl diphosphate + AMP + H(+)</text>
        <dbReference type="Rhea" id="RHEA:11412"/>
        <dbReference type="ChEBI" id="CHEBI:15378"/>
        <dbReference type="ChEBI" id="CHEBI:30616"/>
        <dbReference type="ChEBI" id="CHEBI:44841"/>
        <dbReference type="ChEBI" id="CHEBI:72950"/>
        <dbReference type="ChEBI" id="CHEBI:456215"/>
        <dbReference type="EC" id="2.7.6.3"/>
    </reaction>
</comment>
<dbReference type="NCBIfam" id="TIGR01498">
    <property type="entry name" value="folK"/>
    <property type="match status" value="1"/>
</dbReference>
<evidence type="ECO:0000256" key="2">
    <source>
        <dbReference type="ARBA" id="ARBA00005051"/>
    </source>
</evidence>
<name>A0A0K2LDV9_9LACO</name>
<keyword evidence="6" id="KW-0418">Kinase</keyword>
<dbReference type="PANTHER" id="PTHR43071:SF1">
    <property type="entry name" value="2-AMINO-4-HYDROXY-6-HYDROXYMETHYLDIHYDROPTERIDINE PYROPHOSPHOKINASE"/>
    <property type="match status" value="1"/>
</dbReference>
<evidence type="ECO:0000256" key="8">
    <source>
        <dbReference type="ARBA" id="ARBA00022909"/>
    </source>
</evidence>
<keyword evidence="11" id="KW-1185">Reference proteome</keyword>
<reference evidence="10 11" key="1">
    <citation type="submission" date="2015-08" db="EMBL/GenBank/DDBJ databases">
        <title>Genomic sequence of Lactobacillus heilongjiangensis DSM 28069, isolated from Chinese traditional pickle.</title>
        <authorList>
            <person name="Jiang X."/>
            <person name="Zheng B."/>
            <person name="Cheng H."/>
        </authorList>
    </citation>
    <scope>NUCLEOTIDE SEQUENCE [LARGE SCALE GENOMIC DNA]</scope>
    <source>
        <strain evidence="10 11">DSM 28069</strain>
    </source>
</reference>
<dbReference type="GO" id="GO:0046656">
    <property type="term" value="P:folic acid biosynthetic process"/>
    <property type="evidence" value="ECO:0007669"/>
    <property type="project" value="UniProtKB-KW"/>
</dbReference>
<evidence type="ECO:0000256" key="4">
    <source>
        <dbReference type="ARBA" id="ARBA00022679"/>
    </source>
</evidence>
<protein>
    <recommendedName>
        <fullName evidence="3">2-amino-4-hydroxy-6-hydroxymethyldihydropteridine diphosphokinase</fullName>
        <ecNumber evidence="3">2.7.6.3</ecNumber>
    </recommendedName>
</protein>
<dbReference type="GO" id="GO:0046654">
    <property type="term" value="P:tetrahydrofolate biosynthetic process"/>
    <property type="evidence" value="ECO:0007669"/>
    <property type="project" value="UniProtKB-UniPathway"/>
</dbReference>
<keyword evidence="8" id="KW-0289">Folate biosynthesis</keyword>
<dbReference type="GO" id="GO:0003848">
    <property type="term" value="F:2-amino-4-hydroxy-6-hydroxymethyldihydropteridine diphosphokinase activity"/>
    <property type="evidence" value="ECO:0007669"/>
    <property type="project" value="UniProtKB-EC"/>
</dbReference>
<keyword evidence="5" id="KW-0547">Nucleotide-binding</keyword>
<evidence type="ECO:0000259" key="9">
    <source>
        <dbReference type="Pfam" id="PF01288"/>
    </source>
</evidence>
<evidence type="ECO:0000313" key="11">
    <source>
        <dbReference type="Proteomes" id="UP000061546"/>
    </source>
</evidence>
<dbReference type="GO" id="GO:0005524">
    <property type="term" value="F:ATP binding"/>
    <property type="evidence" value="ECO:0007669"/>
    <property type="project" value="UniProtKB-KW"/>
</dbReference>
<sequence>MNQVYLSLGSNIDNREQYLKSAIRYLRNDNNIFVEKISSVYETSPVSKVKQSDFLNLVLKVSTKYDSMELLDQIHIIEKRLNRKRVLRWGPRTIDMDILYFNVDCLVSDVLQIPHKEIENRLFVMVPLLEICENDFYKKKQLVECVSKLKDTKQKIKKWS</sequence>
<evidence type="ECO:0000256" key="1">
    <source>
        <dbReference type="ARBA" id="ARBA00000198"/>
    </source>
</evidence>
<gene>
    <name evidence="10" type="ORF">JP39_08410</name>
</gene>
<dbReference type="AlphaFoldDB" id="A0A0K2LDV9"/>
<dbReference type="OrthoDB" id="9808041at2"/>
<dbReference type="SUPFAM" id="SSF55083">
    <property type="entry name" value="6-hydroxymethyl-7,8-dihydropterin pyrophosphokinase, HPPK"/>
    <property type="match status" value="1"/>
</dbReference>
<organism evidence="10 11">
    <name type="scientific">Companilactobacillus heilongjiangensis</name>
    <dbReference type="NCBI Taxonomy" id="1074467"/>
    <lineage>
        <taxon>Bacteria</taxon>
        <taxon>Bacillati</taxon>
        <taxon>Bacillota</taxon>
        <taxon>Bacilli</taxon>
        <taxon>Lactobacillales</taxon>
        <taxon>Lactobacillaceae</taxon>
        <taxon>Companilactobacillus</taxon>
    </lineage>
</organism>
<dbReference type="EMBL" id="CP012559">
    <property type="protein sequence ID" value="ALB29373.1"/>
    <property type="molecule type" value="Genomic_DNA"/>
</dbReference>
<dbReference type="UniPathway" id="UPA00077">
    <property type="reaction ID" value="UER00155"/>
</dbReference>
<dbReference type="STRING" id="1074467.JP39_08410"/>
<evidence type="ECO:0000256" key="6">
    <source>
        <dbReference type="ARBA" id="ARBA00022777"/>
    </source>
</evidence>
<feature type="domain" description="7,8-dihydro-6-hydroxymethylpterin-pyrophosphokinase" evidence="9">
    <location>
        <begin position="5"/>
        <end position="132"/>
    </location>
</feature>
<comment type="pathway">
    <text evidence="2">Cofactor biosynthesis; tetrahydrofolate biosynthesis; 2-amino-4-hydroxy-6-hydroxymethyl-7,8-dihydropteridine diphosphate from 7,8-dihydroneopterin triphosphate: step 4/4.</text>
</comment>
<proteinExistence type="predicted"/>
<keyword evidence="7" id="KW-0067">ATP-binding</keyword>
<dbReference type="CDD" id="cd00483">
    <property type="entry name" value="HPPK"/>
    <property type="match status" value="1"/>
</dbReference>
<dbReference type="InterPro" id="IPR000550">
    <property type="entry name" value="Hppk"/>
</dbReference>
<evidence type="ECO:0000256" key="5">
    <source>
        <dbReference type="ARBA" id="ARBA00022741"/>
    </source>
</evidence>
<dbReference type="InterPro" id="IPR035907">
    <property type="entry name" value="Hppk_sf"/>
</dbReference>
<dbReference type="PANTHER" id="PTHR43071">
    <property type="entry name" value="2-AMINO-4-HYDROXY-6-HYDROXYMETHYLDIHYDROPTERIDINE PYROPHOSPHOKINASE"/>
    <property type="match status" value="1"/>
</dbReference>
<keyword evidence="4" id="KW-0808">Transferase</keyword>
<accession>A0A0K2LDV9</accession>